<protein>
    <recommendedName>
        <fullName evidence="5">SMI1/KNR4 family protein</fullName>
    </recommendedName>
</protein>
<accession>A0AAP9DQJ8</accession>
<proteinExistence type="predicted"/>
<dbReference type="GeneID" id="76994518"/>
<evidence type="ECO:0000313" key="3">
    <source>
        <dbReference type="Proteomes" id="UP000315377"/>
    </source>
</evidence>
<dbReference type="InterPro" id="IPR037883">
    <property type="entry name" value="Knr4/Smi1-like_sf"/>
</dbReference>
<dbReference type="EMBL" id="JAMDMM010000014">
    <property type="protein sequence ID" value="MCY9606582.1"/>
    <property type="molecule type" value="Genomic_DNA"/>
</dbReference>
<reference evidence="1 4" key="2">
    <citation type="submission" date="2022-05" db="EMBL/GenBank/DDBJ databases">
        <title>Genome Sequencing of Bee-Associated Microbes.</title>
        <authorList>
            <person name="Dunlap C."/>
        </authorList>
    </citation>
    <scope>NUCLEOTIDE SEQUENCE [LARGE SCALE GENOMIC DNA]</scope>
    <source>
        <strain evidence="1 4">NRRL B-14613</strain>
    </source>
</reference>
<dbReference type="Proteomes" id="UP000315377">
    <property type="component" value="Chromosome"/>
</dbReference>
<evidence type="ECO:0000313" key="2">
    <source>
        <dbReference type="EMBL" id="QDM42192.1"/>
    </source>
</evidence>
<dbReference type="RefSeq" id="WP_087443799.1">
    <property type="nucleotide sequence ID" value="NZ_CABMNB010000036.1"/>
</dbReference>
<dbReference type="AlphaFoldDB" id="A0AAP9DQJ8"/>
<gene>
    <name evidence="2" type="ORF">FLT43_00715</name>
    <name evidence="1" type="ORF">M5W83_05320</name>
</gene>
<name>A0AAP9DQJ8_PANTH</name>
<dbReference type="Proteomes" id="UP001209276">
    <property type="component" value="Unassembled WGS sequence"/>
</dbReference>
<dbReference type="EMBL" id="CP041405">
    <property type="protein sequence ID" value="QDM42192.1"/>
    <property type="molecule type" value="Genomic_DNA"/>
</dbReference>
<evidence type="ECO:0008006" key="5">
    <source>
        <dbReference type="Google" id="ProtNLM"/>
    </source>
</evidence>
<keyword evidence="4" id="KW-1185">Reference proteome</keyword>
<reference evidence="2 3" key="1">
    <citation type="submission" date="2019-07" db="EMBL/GenBank/DDBJ databases">
        <title>Paenibacillus thiaminolyticus NRRL B-4156.</title>
        <authorList>
            <person name="Hehnly C."/>
            <person name="Zhang L."/>
        </authorList>
    </citation>
    <scope>NUCLEOTIDE SEQUENCE [LARGE SCALE GENOMIC DNA]</scope>
    <source>
        <strain evidence="2 3">NRRL B-4156</strain>
    </source>
</reference>
<dbReference type="SUPFAM" id="SSF160631">
    <property type="entry name" value="SMI1/KNR4-like"/>
    <property type="match status" value="1"/>
</dbReference>
<organism evidence="2 3">
    <name type="scientific">Paenibacillus thiaminolyticus</name>
    <name type="common">Bacillus thiaminolyticus</name>
    <dbReference type="NCBI Taxonomy" id="49283"/>
    <lineage>
        <taxon>Bacteria</taxon>
        <taxon>Bacillati</taxon>
        <taxon>Bacillota</taxon>
        <taxon>Bacilli</taxon>
        <taxon>Bacillales</taxon>
        <taxon>Paenibacillaceae</taxon>
        <taxon>Paenibacillus</taxon>
    </lineage>
</organism>
<evidence type="ECO:0000313" key="4">
    <source>
        <dbReference type="Proteomes" id="UP001209276"/>
    </source>
</evidence>
<sequence>MYIVSQRLVPVPSGVICQAEQDMQVALPDGYSRFLQQYGEGTYRGWFNIHSPDPDVLPPFAEYDLWEHKETSPITQEQLCQCVAIGTTIDGDFLAVHPQAEGLVWLPRHSETIRFISPEAASYTETVDRIYQETFGAAESAVPAYFEPWNETTQHAFFLFTPENGSSLSLRELGTRCRDFFQPDLLIDNEHTGMSFILELGGYIRLNYAYGREVAVFYEEEAAELFGEIAHFLRSNHCRPAPL</sequence>
<evidence type="ECO:0000313" key="1">
    <source>
        <dbReference type="EMBL" id="MCY9606582.1"/>
    </source>
</evidence>